<dbReference type="EMBL" id="JH930470">
    <property type="protein sequence ID" value="EKM58448.1"/>
    <property type="molecule type" value="Genomic_DNA"/>
</dbReference>
<name>K5W3K6_PHACS</name>
<dbReference type="GeneID" id="18912587"/>
<reference evidence="1 2" key="1">
    <citation type="journal article" date="2012" name="BMC Genomics">
        <title>Comparative genomics of the white-rot fungi, Phanerochaete carnosa and P. chrysosporium, to elucidate the genetic basis of the distinct wood types they colonize.</title>
        <authorList>
            <person name="Suzuki H."/>
            <person name="MacDonald J."/>
            <person name="Syed K."/>
            <person name="Salamov A."/>
            <person name="Hori C."/>
            <person name="Aerts A."/>
            <person name="Henrissat B."/>
            <person name="Wiebenga A."/>
            <person name="vanKuyk P.A."/>
            <person name="Barry K."/>
            <person name="Lindquist E."/>
            <person name="LaButti K."/>
            <person name="Lapidus A."/>
            <person name="Lucas S."/>
            <person name="Coutinho P."/>
            <person name="Gong Y."/>
            <person name="Samejima M."/>
            <person name="Mahadevan R."/>
            <person name="Abou-Zaid M."/>
            <person name="de Vries R.P."/>
            <person name="Igarashi K."/>
            <person name="Yadav J.S."/>
            <person name="Grigoriev I.V."/>
            <person name="Master E.R."/>
        </authorList>
    </citation>
    <scope>NUCLEOTIDE SEQUENCE [LARGE SCALE GENOMIC DNA]</scope>
    <source>
        <strain evidence="1 2">HHB-10118-sp</strain>
    </source>
</reference>
<dbReference type="InParanoid" id="K5W3K6"/>
<evidence type="ECO:0000313" key="1">
    <source>
        <dbReference type="EMBL" id="EKM58448.1"/>
    </source>
</evidence>
<evidence type="ECO:0000313" key="2">
    <source>
        <dbReference type="Proteomes" id="UP000008370"/>
    </source>
</evidence>
<dbReference type="AlphaFoldDB" id="K5W3K6"/>
<dbReference type="InterPro" id="IPR032675">
    <property type="entry name" value="LRR_dom_sf"/>
</dbReference>
<dbReference type="KEGG" id="pco:PHACADRAFT_207269"/>
<dbReference type="HOGENOM" id="CLU_021164_0_2_1"/>
<dbReference type="Gene3D" id="3.80.10.10">
    <property type="entry name" value="Ribonuclease Inhibitor"/>
    <property type="match status" value="1"/>
</dbReference>
<proteinExistence type="predicted"/>
<protein>
    <recommendedName>
        <fullName evidence="3">F-box domain-containing protein</fullName>
    </recommendedName>
</protein>
<dbReference type="OrthoDB" id="3543113at2759"/>
<evidence type="ECO:0008006" key="3">
    <source>
        <dbReference type="Google" id="ProtNLM"/>
    </source>
</evidence>
<keyword evidence="2" id="KW-1185">Reference proteome</keyword>
<sequence>MHRCFQIPEIADNIVYYVNAGFINVALVSRSFYEPAMNAVWRKLDGIEPLVRLLPESLLEENDGDLLVAKGIPSADDWSRFRHHASRVRELRLSWLDEEDESYCHIDFSVYRFLRDHSPFEFLFPNLQELSCYDSILEVLDLFIGPSVKSLTVGGEEDISPGIFSIIVKHGQQLCELRLLDYIDLDDEDAIEAASRALSSLNGLTTLKWNCSVPEDALLHLARLPTLTNLTCALSDTTSWDLLANHEHAFSSLHKLVLLVSPRQLQHATSFLSSISPRLLVQLEICIGLGCAFDRPASLDIGAFTTLLASISRIHTLISLELKTSPSSPAIPGTALSPLFDLSNLRRFHTDGFPFTFVPADIHAMSKGWRKVQKLRFSSSLNGSSTLSLNDLLPFAANCPDLTLFAMRVSGSPSTPTQMSCNPQSSLKLLDIGGDVAEHTEGCSAFLSRVFPHVRLESWSCRTPAEHAAVKQINEALEARRPGQ</sequence>
<dbReference type="RefSeq" id="XP_007393760.1">
    <property type="nucleotide sequence ID" value="XM_007393698.1"/>
</dbReference>
<gene>
    <name evidence="1" type="ORF">PHACADRAFT_207269</name>
</gene>
<accession>K5W3K6</accession>
<organism evidence="1 2">
    <name type="scientific">Phanerochaete carnosa (strain HHB-10118-sp)</name>
    <name type="common">White-rot fungus</name>
    <name type="synonym">Peniophora carnosa</name>
    <dbReference type="NCBI Taxonomy" id="650164"/>
    <lineage>
        <taxon>Eukaryota</taxon>
        <taxon>Fungi</taxon>
        <taxon>Dikarya</taxon>
        <taxon>Basidiomycota</taxon>
        <taxon>Agaricomycotina</taxon>
        <taxon>Agaricomycetes</taxon>
        <taxon>Polyporales</taxon>
        <taxon>Phanerochaetaceae</taxon>
        <taxon>Phanerochaete</taxon>
    </lineage>
</organism>
<dbReference type="Proteomes" id="UP000008370">
    <property type="component" value="Unassembled WGS sequence"/>
</dbReference>